<dbReference type="SMART" id="SM00822">
    <property type="entry name" value="PKS_KR"/>
    <property type="match status" value="1"/>
</dbReference>
<evidence type="ECO:0000256" key="1">
    <source>
        <dbReference type="ARBA" id="ARBA00006484"/>
    </source>
</evidence>
<evidence type="ECO:0000313" key="4">
    <source>
        <dbReference type="EMBL" id="MEJ2863644.1"/>
    </source>
</evidence>
<dbReference type="PRINTS" id="PR00081">
    <property type="entry name" value="GDHRDH"/>
</dbReference>
<dbReference type="PRINTS" id="PR00080">
    <property type="entry name" value="SDRFAMILY"/>
</dbReference>
<organism evidence="4 5">
    <name type="scientific">Actinomycetospora flava</name>
    <dbReference type="NCBI Taxonomy" id="3129232"/>
    <lineage>
        <taxon>Bacteria</taxon>
        <taxon>Bacillati</taxon>
        <taxon>Actinomycetota</taxon>
        <taxon>Actinomycetes</taxon>
        <taxon>Pseudonocardiales</taxon>
        <taxon>Pseudonocardiaceae</taxon>
        <taxon>Actinomycetospora</taxon>
    </lineage>
</organism>
<reference evidence="4 5" key="1">
    <citation type="submission" date="2024-03" db="EMBL/GenBank/DDBJ databases">
        <title>Actinomycetospora sp. OC33-EN07, a novel actinomycete isolated from wild orchid (Aerides multiflora).</title>
        <authorList>
            <person name="Suriyachadkun C."/>
        </authorList>
    </citation>
    <scope>NUCLEOTIDE SEQUENCE [LARGE SCALE GENOMIC DNA]</scope>
    <source>
        <strain evidence="4 5">OC33-EN07</strain>
    </source>
</reference>
<dbReference type="EMBL" id="JBBEGM010000009">
    <property type="protein sequence ID" value="MEJ2863644.1"/>
    <property type="molecule type" value="Genomic_DNA"/>
</dbReference>
<dbReference type="Pfam" id="PF13561">
    <property type="entry name" value="adh_short_C2"/>
    <property type="match status" value="1"/>
</dbReference>
<dbReference type="InterPro" id="IPR036291">
    <property type="entry name" value="NAD(P)-bd_dom_sf"/>
</dbReference>
<protein>
    <submittedName>
        <fullName evidence="4">SDR family NAD(P)-dependent oxidoreductase</fullName>
    </submittedName>
</protein>
<dbReference type="Gene3D" id="3.40.50.720">
    <property type="entry name" value="NAD(P)-binding Rossmann-like Domain"/>
    <property type="match status" value="1"/>
</dbReference>
<comment type="similarity">
    <text evidence="1">Belongs to the short-chain dehydrogenases/reductases (SDR) family.</text>
</comment>
<gene>
    <name evidence="4" type="ORF">WCD58_20960</name>
</gene>
<dbReference type="PROSITE" id="PS00061">
    <property type="entry name" value="ADH_SHORT"/>
    <property type="match status" value="1"/>
</dbReference>
<sequence>MSGRVSIVTGAGGALGTAIARRLHGAGDVVVLADVDRDAASRASARIGWSGADERLRTEQVDVADPDSVQRLVDRVGAGCGRIDVVVNNAAIQRRGGIAALRTEDWDEVHRVDLRGPMLLCRAVHPYWERQRAGSVVNIASRVWLSGGAPIYVAAKAGLVGLTRSLATELAPHGVTANAVAPGFVATAFTRRGHDEQSWSDLVKRQRRITPLGTLTEPEDVAQAVAFLASPAARTITGEVLHVCGGAQLAPLP</sequence>
<dbReference type="InterPro" id="IPR002347">
    <property type="entry name" value="SDR_fam"/>
</dbReference>
<keyword evidence="5" id="KW-1185">Reference proteome</keyword>
<dbReference type="RefSeq" id="WP_337705007.1">
    <property type="nucleotide sequence ID" value="NZ_JBBEGM010000009.1"/>
</dbReference>
<comment type="caution">
    <text evidence="4">The sequence shown here is derived from an EMBL/GenBank/DDBJ whole genome shotgun (WGS) entry which is preliminary data.</text>
</comment>
<accession>A0ABU8M8J1</accession>
<evidence type="ECO:0000259" key="3">
    <source>
        <dbReference type="SMART" id="SM00822"/>
    </source>
</evidence>
<dbReference type="InterPro" id="IPR020904">
    <property type="entry name" value="Sc_DH/Rdtase_CS"/>
</dbReference>
<keyword evidence="2" id="KW-0560">Oxidoreductase</keyword>
<name>A0ABU8M8J1_9PSEU</name>
<feature type="domain" description="Ketoreductase" evidence="3">
    <location>
        <begin position="4"/>
        <end position="202"/>
    </location>
</feature>
<proteinExistence type="inferred from homology"/>
<evidence type="ECO:0000256" key="2">
    <source>
        <dbReference type="ARBA" id="ARBA00023002"/>
    </source>
</evidence>
<dbReference type="PANTHER" id="PTHR42760:SF133">
    <property type="entry name" value="3-OXOACYL-[ACYL-CARRIER-PROTEIN] REDUCTASE"/>
    <property type="match status" value="1"/>
</dbReference>
<dbReference type="PANTHER" id="PTHR42760">
    <property type="entry name" value="SHORT-CHAIN DEHYDROGENASES/REDUCTASES FAMILY MEMBER"/>
    <property type="match status" value="1"/>
</dbReference>
<evidence type="ECO:0000313" key="5">
    <source>
        <dbReference type="Proteomes" id="UP001369736"/>
    </source>
</evidence>
<dbReference type="InterPro" id="IPR057326">
    <property type="entry name" value="KR_dom"/>
</dbReference>
<dbReference type="SUPFAM" id="SSF51735">
    <property type="entry name" value="NAD(P)-binding Rossmann-fold domains"/>
    <property type="match status" value="1"/>
</dbReference>
<dbReference type="Proteomes" id="UP001369736">
    <property type="component" value="Unassembled WGS sequence"/>
</dbReference>